<evidence type="ECO:0000256" key="4">
    <source>
        <dbReference type="PIRNR" id="PIRNR005700"/>
    </source>
</evidence>
<comment type="caution">
    <text evidence="5">The sequence shown here is derived from an EMBL/GenBank/DDBJ whole genome shotgun (WGS) entry which is preliminary data.</text>
</comment>
<keyword evidence="6" id="KW-1185">Reference proteome</keyword>
<dbReference type="SUPFAM" id="SSF54001">
    <property type="entry name" value="Cysteine proteinases"/>
    <property type="match status" value="1"/>
</dbReference>
<keyword evidence="2 4" id="KW-0378">Hydrolase</keyword>
<evidence type="ECO:0000313" key="5">
    <source>
        <dbReference type="EMBL" id="GAA4175450.1"/>
    </source>
</evidence>
<dbReference type="InterPro" id="IPR004134">
    <property type="entry name" value="Peptidase_C1B"/>
</dbReference>
<dbReference type="PANTHER" id="PTHR10363:SF2">
    <property type="entry name" value="BLEOMYCIN HYDROLASE"/>
    <property type="match status" value="1"/>
</dbReference>
<evidence type="ECO:0000313" key="6">
    <source>
        <dbReference type="Proteomes" id="UP001500167"/>
    </source>
</evidence>
<dbReference type="EMBL" id="BAAAZK010000006">
    <property type="protein sequence ID" value="GAA4175450.1"/>
    <property type="molecule type" value="Genomic_DNA"/>
</dbReference>
<comment type="similarity">
    <text evidence="4">Belongs to the peptidase C1 family.</text>
</comment>
<gene>
    <name evidence="5" type="ORF">GCM10022218_21200</name>
</gene>
<reference evidence="6" key="1">
    <citation type="journal article" date="2019" name="Int. J. Syst. Evol. Microbiol.">
        <title>The Global Catalogue of Microorganisms (GCM) 10K type strain sequencing project: providing services to taxonomists for standard genome sequencing and annotation.</title>
        <authorList>
            <consortium name="The Broad Institute Genomics Platform"/>
            <consortium name="The Broad Institute Genome Sequencing Center for Infectious Disease"/>
            <person name="Wu L."/>
            <person name="Ma J."/>
        </authorList>
    </citation>
    <scope>NUCLEOTIDE SEQUENCE [LARGE SCALE GENOMIC DNA]</scope>
    <source>
        <strain evidence="6">JCM 16722</strain>
    </source>
</reference>
<dbReference type="Pfam" id="PF03051">
    <property type="entry name" value="Peptidase_C1_2"/>
    <property type="match status" value="1"/>
</dbReference>
<keyword evidence="3 4" id="KW-0788">Thiol protease</keyword>
<sequence length="403" mass="46136">MEGVNTINMKRSKWIIVVVLALCLGALSVKYGRKILNKNKYKRIKTEYVFTDLINLGCTSVKQQGATNTCWSYTGNSFLESEMIRMGKEPVEISQVFTARQAYLDKAHNYVRLHGGLTMGEGGQLHDVLNVFRKYGAMPRSAYAGLRGNHTYNDFREMTPLLNSMLKVLVKSRPLTPNWEKAYSATLDAHLGEVPEKFDYKGKTYTARTFADQVIGINPDDYIGFASVTDHPNYKPFVLLVPDNWSFDRFYNVPMQELSEIIDGALQQGYTVAWTTDVSEKGFSWQYGIAYVPEKPFDSMSNEEKEKMFVKPMAEKKITTDERQQAFDNWHTTDDHAMHIVGLAKDQNGKEYYLVKNSWGKANDFKGYMYVTKEFVKYKTITLMLHKNALNPALLSKINLIEL</sequence>
<evidence type="ECO:0000256" key="3">
    <source>
        <dbReference type="ARBA" id="ARBA00022807"/>
    </source>
</evidence>
<accession>A0ABP8A171</accession>
<evidence type="ECO:0000256" key="2">
    <source>
        <dbReference type="ARBA" id="ARBA00022801"/>
    </source>
</evidence>
<protein>
    <recommendedName>
        <fullName evidence="4">Aminopeptidase</fullName>
    </recommendedName>
</protein>
<evidence type="ECO:0000256" key="1">
    <source>
        <dbReference type="ARBA" id="ARBA00022670"/>
    </source>
</evidence>
<dbReference type="Gene3D" id="3.90.70.10">
    <property type="entry name" value="Cysteine proteinases"/>
    <property type="match status" value="1"/>
</dbReference>
<organism evidence="5 6">
    <name type="scientific">Sphingobacterium ginsenosidimutans</name>
    <dbReference type="NCBI Taxonomy" id="687845"/>
    <lineage>
        <taxon>Bacteria</taxon>
        <taxon>Pseudomonadati</taxon>
        <taxon>Bacteroidota</taxon>
        <taxon>Sphingobacteriia</taxon>
        <taxon>Sphingobacteriales</taxon>
        <taxon>Sphingobacteriaceae</taxon>
        <taxon>Sphingobacterium</taxon>
    </lineage>
</organism>
<keyword evidence="4" id="KW-0031">Aminopeptidase</keyword>
<dbReference type="Proteomes" id="UP001500167">
    <property type="component" value="Unassembled WGS sequence"/>
</dbReference>
<dbReference type="PANTHER" id="PTHR10363">
    <property type="entry name" value="BLEOMYCIN HYDROLASE"/>
    <property type="match status" value="1"/>
</dbReference>
<proteinExistence type="inferred from homology"/>
<name>A0ABP8A171_9SPHI</name>
<dbReference type="PIRSF" id="PIRSF005700">
    <property type="entry name" value="PepC"/>
    <property type="match status" value="1"/>
</dbReference>
<keyword evidence="1 4" id="KW-0645">Protease</keyword>
<dbReference type="InterPro" id="IPR038765">
    <property type="entry name" value="Papain-like_cys_pep_sf"/>
</dbReference>